<dbReference type="GO" id="GO:0006397">
    <property type="term" value="P:mRNA processing"/>
    <property type="evidence" value="ECO:0007669"/>
    <property type="project" value="InterPro"/>
</dbReference>
<dbReference type="InterPro" id="IPR033489">
    <property type="entry name" value="RBBP6"/>
</dbReference>
<proteinExistence type="predicted"/>
<dbReference type="GO" id="GO:0008270">
    <property type="term" value="F:zinc ion binding"/>
    <property type="evidence" value="ECO:0007669"/>
    <property type="project" value="UniProtKB-KW"/>
</dbReference>
<evidence type="ECO:0000313" key="8">
    <source>
        <dbReference type="Ensembl" id="ENSGWIP00000006165.1"/>
    </source>
</evidence>
<dbReference type="Ensembl" id="ENSGWIT00000006816.1">
    <property type="protein sequence ID" value="ENSGWIP00000006165.1"/>
    <property type="gene ID" value="ENSGWIG00000003618.1"/>
</dbReference>
<keyword evidence="3" id="KW-0863">Zinc-finger</keyword>
<protein>
    <recommendedName>
        <fullName evidence="7">DWNN domain-containing protein</fullName>
    </recommendedName>
</protein>
<keyword evidence="4" id="KW-0862">Zinc</keyword>
<dbReference type="PANTHER" id="PTHR15439">
    <property type="entry name" value="RETINOBLASTOMA-BINDING PROTEIN 6"/>
    <property type="match status" value="1"/>
</dbReference>
<evidence type="ECO:0000256" key="3">
    <source>
        <dbReference type="ARBA" id="ARBA00022771"/>
    </source>
</evidence>
<dbReference type="GO" id="GO:0006511">
    <property type="term" value="P:ubiquitin-dependent protein catabolic process"/>
    <property type="evidence" value="ECO:0007669"/>
    <property type="project" value="TreeGrafter"/>
</dbReference>
<feature type="transmembrane region" description="Helical" evidence="6">
    <location>
        <begin position="101"/>
        <end position="124"/>
    </location>
</feature>
<evidence type="ECO:0000256" key="5">
    <source>
        <dbReference type="ARBA" id="ARBA00023242"/>
    </source>
</evidence>
<evidence type="ECO:0000256" key="1">
    <source>
        <dbReference type="ARBA" id="ARBA00004123"/>
    </source>
</evidence>
<dbReference type="GO" id="GO:0061630">
    <property type="term" value="F:ubiquitin protein ligase activity"/>
    <property type="evidence" value="ECO:0007669"/>
    <property type="project" value="InterPro"/>
</dbReference>
<keyword evidence="5" id="KW-0539">Nucleus</keyword>
<dbReference type="PANTHER" id="PTHR15439:SF0">
    <property type="entry name" value="CELL DIVISION CYCLE AND APOPTOSIS REGULATOR PROTEIN 1-RELATED"/>
    <property type="match status" value="1"/>
</dbReference>
<reference evidence="8" key="3">
    <citation type="submission" date="2025-09" db="UniProtKB">
        <authorList>
            <consortium name="Ensembl"/>
        </authorList>
    </citation>
    <scope>IDENTIFICATION</scope>
</reference>
<dbReference type="AlphaFoldDB" id="A0A8C5DFH3"/>
<evidence type="ECO:0000313" key="9">
    <source>
        <dbReference type="Proteomes" id="UP000694680"/>
    </source>
</evidence>
<evidence type="ECO:0000256" key="4">
    <source>
        <dbReference type="ARBA" id="ARBA00022833"/>
    </source>
</evidence>
<keyword evidence="6" id="KW-0812">Transmembrane</keyword>
<evidence type="ECO:0000256" key="2">
    <source>
        <dbReference type="ARBA" id="ARBA00022723"/>
    </source>
</evidence>
<reference evidence="8" key="2">
    <citation type="submission" date="2025-08" db="UniProtKB">
        <authorList>
            <consortium name="Ensembl"/>
        </authorList>
    </citation>
    <scope>IDENTIFICATION</scope>
</reference>
<dbReference type="GO" id="GO:0005634">
    <property type="term" value="C:nucleus"/>
    <property type="evidence" value="ECO:0007669"/>
    <property type="project" value="UniProtKB-SubCell"/>
</dbReference>
<feature type="domain" description="DWNN" evidence="7">
    <location>
        <begin position="4"/>
        <end position="76"/>
    </location>
</feature>
<dbReference type="Pfam" id="PF08783">
    <property type="entry name" value="DWNN"/>
    <property type="match status" value="1"/>
</dbReference>
<name>A0A8C5DFH3_GOUWI</name>
<evidence type="ECO:0000259" key="7">
    <source>
        <dbReference type="PROSITE" id="PS51282"/>
    </source>
</evidence>
<dbReference type="Gene3D" id="3.10.20.90">
    <property type="entry name" value="Phosphatidylinositol 3-kinase Catalytic Subunit, Chain A, domain 1"/>
    <property type="match status" value="1"/>
</dbReference>
<reference evidence="8" key="1">
    <citation type="submission" date="2020-06" db="EMBL/GenBank/DDBJ databases">
        <authorList>
            <consortium name="Wellcome Sanger Institute Data Sharing"/>
        </authorList>
    </citation>
    <scope>NUCLEOTIDE SEQUENCE [LARGE SCALE GENOMIC DNA]</scope>
</reference>
<keyword evidence="6" id="KW-0472">Membrane</keyword>
<sequence length="148" mass="16919">LKCIQYRFFSKLEHSFVTFDGLHITLTELKKKIMAKEHLKAPNCDLQITNADTLEEYLDDEVEIPRHSSVIVRRTPAGGVGPGGKPYRSLKEVMESRVSKTISITLIFLIFLVCLVSRFCVLLTKCYSRLVHFLNGSIPFWLNDMGLK</sequence>
<comment type="subcellular location">
    <subcellularLocation>
        <location evidence="1">Nucleus</location>
    </subcellularLocation>
</comment>
<dbReference type="Proteomes" id="UP000694680">
    <property type="component" value="Chromosome 19"/>
</dbReference>
<accession>A0A8C5DFH3</accession>
<keyword evidence="2" id="KW-0479">Metal-binding</keyword>
<dbReference type="PROSITE" id="PS51282">
    <property type="entry name" value="DWNN"/>
    <property type="match status" value="1"/>
</dbReference>
<dbReference type="GO" id="GO:0016567">
    <property type="term" value="P:protein ubiquitination"/>
    <property type="evidence" value="ECO:0007669"/>
    <property type="project" value="InterPro"/>
</dbReference>
<dbReference type="SMART" id="SM01180">
    <property type="entry name" value="DWNN"/>
    <property type="match status" value="1"/>
</dbReference>
<dbReference type="InterPro" id="IPR014891">
    <property type="entry name" value="DWNN_domain"/>
</dbReference>
<keyword evidence="9" id="KW-1185">Reference proteome</keyword>
<evidence type="ECO:0000256" key="6">
    <source>
        <dbReference type="SAM" id="Phobius"/>
    </source>
</evidence>
<keyword evidence="6" id="KW-1133">Transmembrane helix</keyword>
<organism evidence="8 9">
    <name type="scientific">Gouania willdenowi</name>
    <name type="common">Blunt-snouted clingfish</name>
    <name type="synonym">Lepadogaster willdenowi</name>
    <dbReference type="NCBI Taxonomy" id="441366"/>
    <lineage>
        <taxon>Eukaryota</taxon>
        <taxon>Metazoa</taxon>
        <taxon>Chordata</taxon>
        <taxon>Craniata</taxon>
        <taxon>Vertebrata</taxon>
        <taxon>Euteleostomi</taxon>
        <taxon>Actinopterygii</taxon>
        <taxon>Neopterygii</taxon>
        <taxon>Teleostei</taxon>
        <taxon>Neoteleostei</taxon>
        <taxon>Acanthomorphata</taxon>
        <taxon>Ovalentaria</taxon>
        <taxon>Blenniimorphae</taxon>
        <taxon>Blenniiformes</taxon>
        <taxon>Gobiesocoidei</taxon>
        <taxon>Gobiesocidae</taxon>
        <taxon>Gobiesocinae</taxon>
        <taxon>Gouania</taxon>
    </lineage>
</organism>